<sequence>MSEDARGLIARTVTGLLEEVPALKPLKLVARIELIGRGDVQQFRLELPDVTVTKDIAVDAKVTVEMRREEFNKLVDGGHLADWHDALDTGRVKVTGIQQYLQLIAQVVERQEERTRTKRARG</sequence>
<dbReference type="EMBL" id="CAFBMX010000002">
    <property type="protein sequence ID" value="CAB4918867.1"/>
    <property type="molecule type" value="Genomic_DNA"/>
</dbReference>
<evidence type="ECO:0000313" key="1">
    <source>
        <dbReference type="EMBL" id="CAB4918867.1"/>
    </source>
</evidence>
<reference evidence="1" key="1">
    <citation type="submission" date="2020-05" db="EMBL/GenBank/DDBJ databases">
        <authorList>
            <person name="Chiriac C."/>
            <person name="Salcher M."/>
            <person name="Ghai R."/>
            <person name="Kavagutti S V."/>
        </authorList>
    </citation>
    <scope>NUCLEOTIDE SEQUENCE</scope>
</reference>
<dbReference type="Gene3D" id="3.30.1050.10">
    <property type="entry name" value="SCP2 sterol-binding domain"/>
    <property type="match status" value="1"/>
</dbReference>
<proteinExistence type="predicted"/>
<gene>
    <name evidence="1" type="ORF">UFOPK3674_00407</name>
</gene>
<accession>A0A6J7HCY1</accession>
<organism evidence="1">
    <name type="scientific">freshwater metagenome</name>
    <dbReference type="NCBI Taxonomy" id="449393"/>
    <lineage>
        <taxon>unclassified sequences</taxon>
        <taxon>metagenomes</taxon>
        <taxon>ecological metagenomes</taxon>
    </lineage>
</organism>
<dbReference type="InterPro" id="IPR036527">
    <property type="entry name" value="SCP2_sterol-bd_dom_sf"/>
</dbReference>
<name>A0A6J7HCY1_9ZZZZ</name>
<dbReference type="AlphaFoldDB" id="A0A6J7HCY1"/>
<protein>
    <submittedName>
        <fullName evidence="1">Unannotated protein</fullName>
    </submittedName>
</protein>